<dbReference type="PANTHER" id="PTHR32246">
    <property type="entry name" value="INGRESSION PROTEIN FIC1"/>
    <property type="match status" value="1"/>
</dbReference>
<dbReference type="SMART" id="SM00239">
    <property type="entry name" value="C2"/>
    <property type="match status" value="2"/>
</dbReference>
<evidence type="ECO:0000313" key="4">
    <source>
        <dbReference type="Proteomes" id="UP000886595"/>
    </source>
</evidence>
<accession>A0A8X8AYF4</accession>
<organism evidence="3 4">
    <name type="scientific">Brassica carinata</name>
    <name type="common">Ethiopian mustard</name>
    <name type="synonym">Abyssinian cabbage</name>
    <dbReference type="NCBI Taxonomy" id="52824"/>
    <lineage>
        <taxon>Eukaryota</taxon>
        <taxon>Viridiplantae</taxon>
        <taxon>Streptophyta</taxon>
        <taxon>Embryophyta</taxon>
        <taxon>Tracheophyta</taxon>
        <taxon>Spermatophyta</taxon>
        <taxon>Magnoliopsida</taxon>
        <taxon>eudicotyledons</taxon>
        <taxon>Gunneridae</taxon>
        <taxon>Pentapetalae</taxon>
        <taxon>rosids</taxon>
        <taxon>malvids</taxon>
        <taxon>Brassicales</taxon>
        <taxon>Brassicaceae</taxon>
        <taxon>Brassiceae</taxon>
        <taxon>Brassica</taxon>
    </lineage>
</organism>
<dbReference type="InterPro" id="IPR035892">
    <property type="entry name" value="C2_domain_sf"/>
</dbReference>
<gene>
    <name evidence="3" type="ORF">Bca52824_018310</name>
</gene>
<protein>
    <recommendedName>
        <fullName evidence="2">C2 domain-containing protein</fullName>
    </recommendedName>
</protein>
<dbReference type="CDD" id="cd04051">
    <property type="entry name" value="C2_SRC2_like"/>
    <property type="match status" value="1"/>
</dbReference>
<feature type="domain" description="C2" evidence="2">
    <location>
        <begin position="203"/>
        <end position="359"/>
    </location>
</feature>
<dbReference type="Proteomes" id="UP000886595">
    <property type="component" value="Unassembled WGS sequence"/>
</dbReference>
<evidence type="ECO:0000313" key="3">
    <source>
        <dbReference type="EMBL" id="KAG2315188.1"/>
    </source>
</evidence>
<dbReference type="EMBL" id="JAAMPC010000004">
    <property type="protein sequence ID" value="KAG2315188.1"/>
    <property type="molecule type" value="Genomic_DNA"/>
</dbReference>
<dbReference type="PANTHER" id="PTHR32246:SF137">
    <property type="entry name" value="CALCIUM-DEPENDENT LIPID-BINDING (CALB DOMAIN) FAMILY PROTEIN"/>
    <property type="match status" value="1"/>
</dbReference>
<evidence type="ECO:0000256" key="1">
    <source>
        <dbReference type="SAM" id="MobiDB-lite"/>
    </source>
</evidence>
<proteinExistence type="predicted"/>
<name>A0A8X8AYF4_BRACI</name>
<feature type="region of interest" description="Disordered" evidence="1">
    <location>
        <begin position="420"/>
        <end position="497"/>
    </location>
</feature>
<dbReference type="InterPro" id="IPR000008">
    <property type="entry name" value="C2_dom"/>
</dbReference>
<comment type="caution">
    <text evidence="3">The sequence shown here is derived from an EMBL/GenBank/DDBJ whole genome shotgun (WGS) entry which is preliminary data.</text>
</comment>
<dbReference type="PROSITE" id="PS50004">
    <property type="entry name" value="C2"/>
    <property type="match status" value="2"/>
</dbReference>
<feature type="compositionally biased region" description="Low complexity" evidence="1">
    <location>
        <begin position="459"/>
        <end position="484"/>
    </location>
</feature>
<dbReference type="SUPFAM" id="SSF49562">
    <property type="entry name" value="C2 domain (Calcium/lipid-binding domain, CaLB)"/>
    <property type="match status" value="2"/>
</dbReference>
<dbReference type="AlphaFoldDB" id="A0A8X8AYF4"/>
<dbReference type="Pfam" id="PF00168">
    <property type="entry name" value="C2"/>
    <property type="match status" value="2"/>
</dbReference>
<sequence>MSSLGLQKPRAKKDKNLMLELKIISATDLSHTHVDDKDNIDVYAVVSINSDHIEKKQAAKTPIDYDGGSNPTWNHTVKFSINEKAADEGLLTVKVKLLSFWLEAENDLYLGEVNVSVQELLASNPLPPFTNGNGNKMKSMTCPIKIIGGGTKARLSLSYRFNDMYPSAPDSLSYKPPSPVDDTYPSAPDISLFFYQPLYVDPDPPGPGLPIMHSPQHQSPMMNLTLEILIKCARDIKDVVRISSDLSSLLGYRMRHGVYPSDVNTFSAMDVYATVLILVDKTVQHGINTPVAFSAYTNPTWNHQAMVFPIDVQLAQQGRLLLLVKLISLRSSLGDKEIGRVKVPMHELLGLNPPSPLTNGDANVMKLVTHEVSGTYGAKGYLSFSYRFLVPQATLLSPSAPPSTTTKPFVTHLSVSHQSNESYGMVDGNPSYYHVPPPPRDKAGPSHGQRPISMPLPPRYQSQGNQQYSQSQPQQTLPQRQPRMQSERPVVKPQGSSLAGLGVGAAVLGRAIGGAFMSDMIGSDEANIYEVGDFGSIYSESIV</sequence>
<dbReference type="Gene3D" id="2.60.40.150">
    <property type="entry name" value="C2 domain"/>
    <property type="match status" value="1"/>
</dbReference>
<dbReference type="OrthoDB" id="10379711at2759"/>
<reference evidence="3 4" key="1">
    <citation type="submission" date="2020-02" db="EMBL/GenBank/DDBJ databases">
        <authorList>
            <person name="Ma Q."/>
            <person name="Huang Y."/>
            <person name="Song X."/>
            <person name="Pei D."/>
        </authorList>
    </citation>
    <scope>NUCLEOTIDE SEQUENCE [LARGE SCALE GENOMIC DNA]</scope>
    <source>
        <strain evidence="3">Sxm20200214</strain>
        <tissue evidence="3">Leaf</tissue>
    </source>
</reference>
<feature type="domain" description="C2" evidence="2">
    <location>
        <begin position="1"/>
        <end position="130"/>
    </location>
</feature>
<evidence type="ECO:0000259" key="2">
    <source>
        <dbReference type="PROSITE" id="PS50004"/>
    </source>
</evidence>
<dbReference type="InterPro" id="IPR044750">
    <property type="entry name" value="C2_SRC2/BAP"/>
</dbReference>
<keyword evidence="4" id="KW-1185">Reference proteome</keyword>
<dbReference type="GO" id="GO:0006952">
    <property type="term" value="P:defense response"/>
    <property type="evidence" value="ECO:0007669"/>
    <property type="project" value="InterPro"/>
</dbReference>